<dbReference type="GO" id="GO:0016787">
    <property type="term" value="F:hydrolase activity"/>
    <property type="evidence" value="ECO:0007669"/>
    <property type="project" value="UniProtKB-KW"/>
</dbReference>
<accession>A0A346A003</accession>
<sequence length="353" mass="38792">MSTDPQLQAAIAHWGPRFVANGVVLTDFEELTAAMSSYDDWCRIWSERAAHHEQLGREAMARGHALTAGECLQRAGVYYHFASFLFTRDQAQMKAAHAKAVACRQAALPHLKPPGERVAIPYQGKTLAGILRKPASIEKPPVVVMAVGLDSTKEEGDAYEAPFLARGVATLMFDGPGQGEGQYDFAIRGDYEVPVKAVIDYIETRGDLDTNRIGMWGVSLGGYYAPRATAFEKRIKACIALGGPFNWGANWDNLPGLTREAFSDRSHAKSEAEARKNANTLSLEGIAQNITCPLFVVNGRRDRIVPAADAERLAREAKGPVTLMMIEDGNHIATNRAYRWRSQSADWMKEQLG</sequence>
<dbReference type="Gene3D" id="3.40.50.1820">
    <property type="entry name" value="alpha/beta hydrolase"/>
    <property type="match status" value="1"/>
</dbReference>
<evidence type="ECO:0000313" key="3">
    <source>
        <dbReference type="Proteomes" id="UP000254889"/>
    </source>
</evidence>
<dbReference type="AlphaFoldDB" id="A0A346A003"/>
<keyword evidence="3" id="KW-1185">Reference proteome</keyword>
<dbReference type="EMBL" id="CP031417">
    <property type="protein sequence ID" value="AXK82500.1"/>
    <property type="molecule type" value="Genomic_DNA"/>
</dbReference>
<dbReference type="SUPFAM" id="SSF53474">
    <property type="entry name" value="alpha/beta-Hydrolases"/>
    <property type="match status" value="1"/>
</dbReference>
<dbReference type="Gene3D" id="1.20.1440.110">
    <property type="entry name" value="acylaminoacyl peptidase"/>
    <property type="match status" value="1"/>
</dbReference>
<dbReference type="Proteomes" id="UP000254889">
    <property type="component" value="Chromosome"/>
</dbReference>
<dbReference type="RefSeq" id="WP_115692879.1">
    <property type="nucleotide sequence ID" value="NZ_CP031417.1"/>
</dbReference>
<dbReference type="InterPro" id="IPR050261">
    <property type="entry name" value="FrsA_esterase"/>
</dbReference>
<keyword evidence="2" id="KW-0378">Hydrolase</keyword>
<dbReference type="InterPro" id="IPR001375">
    <property type="entry name" value="Peptidase_S9_cat"/>
</dbReference>
<protein>
    <submittedName>
        <fullName evidence="2">Alpha/beta hydrolase</fullName>
    </submittedName>
</protein>
<dbReference type="PANTHER" id="PTHR22946">
    <property type="entry name" value="DIENELACTONE HYDROLASE DOMAIN-CONTAINING PROTEIN-RELATED"/>
    <property type="match status" value="1"/>
</dbReference>
<evidence type="ECO:0000313" key="2">
    <source>
        <dbReference type="EMBL" id="AXK82500.1"/>
    </source>
</evidence>
<dbReference type="Pfam" id="PF00326">
    <property type="entry name" value="Peptidase_S9"/>
    <property type="match status" value="1"/>
</dbReference>
<dbReference type="KEGG" id="ptaw:DW352_19430"/>
<dbReference type="OrthoDB" id="217645at2"/>
<proteinExistence type="predicted"/>
<organism evidence="2 3">
    <name type="scientific">Pseudolabrys taiwanensis</name>
    <dbReference type="NCBI Taxonomy" id="331696"/>
    <lineage>
        <taxon>Bacteria</taxon>
        <taxon>Pseudomonadati</taxon>
        <taxon>Pseudomonadota</taxon>
        <taxon>Alphaproteobacteria</taxon>
        <taxon>Hyphomicrobiales</taxon>
        <taxon>Xanthobacteraceae</taxon>
        <taxon>Pseudolabrys</taxon>
    </lineage>
</organism>
<dbReference type="PANTHER" id="PTHR22946:SF12">
    <property type="entry name" value="CONIDIAL PIGMENT BIOSYNTHESIS PROTEIN AYG1 (AFU_ORTHOLOGUE AFUA_2G17550)"/>
    <property type="match status" value="1"/>
</dbReference>
<feature type="domain" description="Peptidase S9 prolyl oligopeptidase catalytic" evidence="1">
    <location>
        <begin position="162"/>
        <end position="353"/>
    </location>
</feature>
<evidence type="ECO:0000259" key="1">
    <source>
        <dbReference type="Pfam" id="PF00326"/>
    </source>
</evidence>
<dbReference type="InterPro" id="IPR029058">
    <property type="entry name" value="AB_hydrolase_fold"/>
</dbReference>
<name>A0A346A003_9HYPH</name>
<reference evidence="2 3" key="1">
    <citation type="submission" date="2018-07" db="EMBL/GenBank/DDBJ databases">
        <authorList>
            <person name="Quirk P.G."/>
            <person name="Krulwich T.A."/>
        </authorList>
    </citation>
    <scope>NUCLEOTIDE SEQUENCE [LARGE SCALE GENOMIC DNA]</scope>
    <source>
        <strain evidence="2 3">CC-BB4</strain>
    </source>
</reference>
<gene>
    <name evidence="2" type="ORF">DW352_19430</name>
</gene>